<dbReference type="PANTHER" id="PTHR30353:SF15">
    <property type="entry name" value="INNER MEMBRANE PROTEIN YABI"/>
    <property type="match status" value="1"/>
</dbReference>
<keyword evidence="5 8" id="KW-1133">Transmembrane helix</keyword>
<protein>
    <submittedName>
        <fullName evidence="10">DedA family protein</fullName>
    </submittedName>
</protein>
<evidence type="ECO:0000256" key="1">
    <source>
        <dbReference type="ARBA" id="ARBA00004651"/>
    </source>
</evidence>
<keyword evidence="3" id="KW-1003">Cell membrane</keyword>
<accession>A0ABX0Z901</accession>
<feature type="domain" description="VTT" evidence="9">
    <location>
        <begin position="36"/>
        <end position="161"/>
    </location>
</feature>
<feature type="transmembrane region" description="Helical" evidence="8">
    <location>
        <begin position="303"/>
        <end position="321"/>
    </location>
</feature>
<feature type="region of interest" description="Disordered" evidence="7">
    <location>
        <begin position="481"/>
        <end position="523"/>
    </location>
</feature>
<feature type="compositionally biased region" description="Low complexity" evidence="7">
    <location>
        <begin position="481"/>
        <end position="493"/>
    </location>
</feature>
<feature type="transmembrane region" description="Helical" evidence="8">
    <location>
        <begin position="14"/>
        <end position="35"/>
    </location>
</feature>
<comment type="similarity">
    <text evidence="2">Belongs to the DedA family.</text>
</comment>
<feature type="transmembrane region" description="Helical" evidence="8">
    <location>
        <begin position="328"/>
        <end position="350"/>
    </location>
</feature>
<evidence type="ECO:0000256" key="2">
    <source>
        <dbReference type="ARBA" id="ARBA00010792"/>
    </source>
</evidence>
<dbReference type="Proteomes" id="UP000783871">
    <property type="component" value="Unassembled WGS sequence"/>
</dbReference>
<feature type="transmembrane region" description="Helical" evidence="8">
    <location>
        <begin position="390"/>
        <end position="412"/>
    </location>
</feature>
<dbReference type="EMBL" id="JAATEO010000009">
    <property type="protein sequence ID" value="NJP32405.1"/>
    <property type="molecule type" value="Genomic_DNA"/>
</dbReference>
<dbReference type="InterPro" id="IPR032818">
    <property type="entry name" value="DedA-like"/>
</dbReference>
<proteinExistence type="inferred from homology"/>
<dbReference type="InterPro" id="IPR032816">
    <property type="entry name" value="VTT_dom"/>
</dbReference>
<evidence type="ECO:0000256" key="8">
    <source>
        <dbReference type="SAM" id="Phobius"/>
    </source>
</evidence>
<evidence type="ECO:0000313" key="10">
    <source>
        <dbReference type="EMBL" id="NJP32405.1"/>
    </source>
</evidence>
<evidence type="ECO:0000256" key="4">
    <source>
        <dbReference type="ARBA" id="ARBA00022692"/>
    </source>
</evidence>
<feature type="transmembrane region" description="Helical" evidence="8">
    <location>
        <begin position="174"/>
        <end position="198"/>
    </location>
</feature>
<dbReference type="InterPro" id="IPR036938">
    <property type="entry name" value="PAP2/HPO_sf"/>
</dbReference>
<evidence type="ECO:0000313" key="11">
    <source>
        <dbReference type="Proteomes" id="UP000783871"/>
    </source>
</evidence>
<feature type="compositionally biased region" description="Low complexity" evidence="7">
    <location>
        <begin position="500"/>
        <end position="523"/>
    </location>
</feature>
<keyword evidence="4 8" id="KW-0812">Transmembrane</keyword>
<feature type="transmembrane region" description="Helical" evidence="8">
    <location>
        <begin position="218"/>
        <end position="236"/>
    </location>
</feature>
<feature type="transmembrane region" description="Helical" evidence="8">
    <location>
        <begin position="418"/>
        <end position="439"/>
    </location>
</feature>
<feature type="transmembrane region" description="Helical" evidence="8">
    <location>
        <begin position="141"/>
        <end position="162"/>
    </location>
</feature>
<comment type="subcellular location">
    <subcellularLocation>
        <location evidence="1">Cell membrane</location>
        <topology evidence="1">Multi-pass membrane protein</topology>
    </subcellularLocation>
</comment>
<feature type="transmembrane region" description="Helical" evidence="8">
    <location>
        <begin position="362"/>
        <end position="383"/>
    </location>
</feature>
<name>A0ABX0Z901_9ACTN</name>
<keyword evidence="6 8" id="KW-0472">Membrane</keyword>
<reference evidence="10 11" key="1">
    <citation type="submission" date="2020-03" db="EMBL/GenBank/DDBJ databases">
        <title>WGS of actinomycetes isolated from Thailand.</title>
        <authorList>
            <person name="Thawai C."/>
        </authorList>
    </citation>
    <scope>NUCLEOTIDE SEQUENCE [LARGE SCALE GENOMIC DNA]</scope>
    <source>
        <strain evidence="10 11">HSS6-12</strain>
    </source>
</reference>
<evidence type="ECO:0000256" key="6">
    <source>
        <dbReference type="ARBA" id="ARBA00023136"/>
    </source>
</evidence>
<feature type="transmembrane region" description="Helical" evidence="8">
    <location>
        <begin position="42"/>
        <end position="68"/>
    </location>
</feature>
<keyword evidence="11" id="KW-1185">Reference proteome</keyword>
<evidence type="ECO:0000256" key="7">
    <source>
        <dbReference type="SAM" id="MobiDB-lite"/>
    </source>
</evidence>
<evidence type="ECO:0000259" key="9">
    <source>
        <dbReference type="Pfam" id="PF09335"/>
    </source>
</evidence>
<evidence type="ECO:0000256" key="5">
    <source>
        <dbReference type="ARBA" id="ARBA00022989"/>
    </source>
</evidence>
<dbReference type="Pfam" id="PF09335">
    <property type="entry name" value="VTT_dom"/>
    <property type="match status" value="1"/>
</dbReference>
<dbReference type="PANTHER" id="PTHR30353">
    <property type="entry name" value="INNER MEMBRANE PROTEIN DEDA-RELATED"/>
    <property type="match status" value="1"/>
</dbReference>
<sequence>MHDLLTALQGLPPLLIYLVAALIVAAETAVIFGLLVPGEATLLLVGFLAYAGTLRLGPALLVMVAAAVTGDTLAFRAGRRYGPRLRASRFGARVGPERWSRADAMLGRLGGRGVFTARWVAFARTLVPRLAGAANMPYRRFASWNLAGVVTWVGGSVLAGNLAGESYETVSHLLGRATGAVLVLLGAVVAVLLAGRWLGRNPDPVRALLARAGALPPVRWLTGRYGVLFFLLAMHIGPGWTLLLNLAAGLLLLFLAGLAVAWVLGAVVRHSGLAVVDGAIADWFAARRTPEAVDVTLTVVSVLRGPVLIVVVAVVAAVLAWRHRPWQADLLSVLGTAGAFVPLVVLAAAADLARPDESGPPVLFPTQDAVVTASLCTLAWLLSRGARWPVAVAAWTVAAAGVVGVGGARLYLGLSTGSSALTGLLLGVAWTAVFMVAWATRDRAVGVAPPAADPPGAVDAPPARGVEGAAVVGVPGDAVAGAPAAGAAARPEQAGGGSPGARATAAATRPDAHAPAADRPNDA</sequence>
<gene>
    <name evidence="10" type="ORF">HCJ94_10550</name>
</gene>
<organism evidence="10 11">
    <name type="scientific">Micromonospora thermarum</name>
    <dbReference type="NCBI Taxonomy" id="2720024"/>
    <lineage>
        <taxon>Bacteria</taxon>
        <taxon>Bacillati</taxon>
        <taxon>Actinomycetota</taxon>
        <taxon>Actinomycetes</taxon>
        <taxon>Micromonosporales</taxon>
        <taxon>Micromonosporaceae</taxon>
        <taxon>Micromonospora</taxon>
    </lineage>
</organism>
<feature type="transmembrane region" description="Helical" evidence="8">
    <location>
        <begin position="243"/>
        <end position="264"/>
    </location>
</feature>
<evidence type="ECO:0000256" key="3">
    <source>
        <dbReference type="ARBA" id="ARBA00022475"/>
    </source>
</evidence>
<comment type="caution">
    <text evidence="10">The sequence shown here is derived from an EMBL/GenBank/DDBJ whole genome shotgun (WGS) entry which is preliminary data.</text>
</comment>
<dbReference type="SUPFAM" id="SSF48317">
    <property type="entry name" value="Acid phosphatase/Vanadium-dependent haloperoxidase"/>
    <property type="match status" value="1"/>
</dbReference>